<feature type="chain" id="PRO_5035183380" description="Peptidase C1A papain C-terminal domain-containing protein" evidence="9">
    <location>
        <begin position="20"/>
        <end position="1040"/>
    </location>
</feature>
<feature type="domain" description="Peptidase C1A papain C-terminal" evidence="10">
    <location>
        <begin position="398"/>
        <end position="636"/>
    </location>
</feature>
<organism evidence="11 12">
    <name type="scientific">Tenebrio molitor</name>
    <name type="common">Yellow mealworm beetle</name>
    <dbReference type="NCBI Taxonomy" id="7067"/>
    <lineage>
        <taxon>Eukaryota</taxon>
        <taxon>Metazoa</taxon>
        <taxon>Ecdysozoa</taxon>
        <taxon>Arthropoda</taxon>
        <taxon>Hexapoda</taxon>
        <taxon>Insecta</taxon>
        <taxon>Pterygota</taxon>
        <taxon>Neoptera</taxon>
        <taxon>Endopterygota</taxon>
        <taxon>Coleoptera</taxon>
        <taxon>Polyphaga</taxon>
        <taxon>Cucujiformia</taxon>
        <taxon>Tenebrionidae</taxon>
        <taxon>Tenebrio</taxon>
    </lineage>
</organism>
<dbReference type="PROSITE" id="PS00639">
    <property type="entry name" value="THIOL_PROTEASE_HIS"/>
    <property type="match status" value="3"/>
</dbReference>
<dbReference type="SMART" id="SM00645">
    <property type="entry name" value="Pept_C1"/>
    <property type="match status" value="3"/>
</dbReference>
<dbReference type="EMBL" id="JABDTM020026774">
    <property type="protein sequence ID" value="KAH0811482.1"/>
    <property type="molecule type" value="Genomic_DNA"/>
</dbReference>
<dbReference type="Pfam" id="PF08127">
    <property type="entry name" value="Propeptide_C1"/>
    <property type="match status" value="3"/>
</dbReference>
<dbReference type="SUPFAM" id="SSF54001">
    <property type="entry name" value="Cysteine proteinases"/>
    <property type="match status" value="3"/>
</dbReference>
<keyword evidence="5" id="KW-0788">Thiol protease</keyword>
<evidence type="ECO:0000313" key="12">
    <source>
        <dbReference type="Proteomes" id="UP000719412"/>
    </source>
</evidence>
<evidence type="ECO:0000259" key="10">
    <source>
        <dbReference type="SMART" id="SM00645"/>
    </source>
</evidence>
<protein>
    <recommendedName>
        <fullName evidence="10">Peptidase C1A papain C-terminal domain-containing protein</fullName>
    </recommendedName>
</protein>
<feature type="compositionally biased region" description="Polar residues" evidence="8">
    <location>
        <begin position="967"/>
        <end position="976"/>
    </location>
</feature>
<dbReference type="GO" id="GO:0004197">
    <property type="term" value="F:cysteine-type endopeptidase activity"/>
    <property type="evidence" value="ECO:0007669"/>
    <property type="project" value="InterPro"/>
</dbReference>
<evidence type="ECO:0000256" key="3">
    <source>
        <dbReference type="ARBA" id="ARBA00022729"/>
    </source>
</evidence>
<dbReference type="FunFam" id="3.90.70.10:FF:000031">
    <property type="entry name" value="Cathepsin B"/>
    <property type="match status" value="2"/>
</dbReference>
<proteinExistence type="inferred from homology"/>
<accession>A0A8J6HBS3</accession>
<keyword evidence="2" id="KW-0645">Protease</keyword>
<keyword evidence="4" id="KW-0378">Hydrolase</keyword>
<evidence type="ECO:0000256" key="8">
    <source>
        <dbReference type="SAM" id="MobiDB-lite"/>
    </source>
</evidence>
<dbReference type="InterPro" id="IPR025660">
    <property type="entry name" value="Pept_his_AS"/>
</dbReference>
<dbReference type="PANTHER" id="PTHR12411">
    <property type="entry name" value="CYSTEINE PROTEASE FAMILY C1-RELATED"/>
    <property type="match status" value="1"/>
</dbReference>
<keyword evidence="6" id="KW-0865">Zymogen</keyword>
<evidence type="ECO:0000313" key="11">
    <source>
        <dbReference type="EMBL" id="KAH0811482.1"/>
    </source>
</evidence>
<dbReference type="CDD" id="cd02620">
    <property type="entry name" value="Peptidase_C1A_CathepsinB"/>
    <property type="match status" value="2"/>
</dbReference>
<dbReference type="InterPro" id="IPR013128">
    <property type="entry name" value="Peptidase_C1A"/>
</dbReference>
<keyword evidence="7" id="KW-1015">Disulfide bond</keyword>
<reference evidence="11" key="2">
    <citation type="submission" date="2021-08" db="EMBL/GenBank/DDBJ databases">
        <authorList>
            <person name="Eriksson T."/>
        </authorList>
    </citation>
    <scope>NUCLEOTIDE SEQUENCE</scope>
    <source>
        <strain evidence="11">Stoneville</strain>
        <tissue evidence="11">Whole head</tissue>
    </source>
</reference>
<dbReference type="InterPro" id="IPR000169">
    <property type="entry name" value="Pept_cys_AS"/>
</dbReference>
<dbReference type="AlphaFoldDB" id="A0A8J6HBS3"/>
<comment type="similarity">
    <text evidence="1">Belongs to the peptidase C1 family.</text>
</comment>
<keyword evidence="12" id="KW-1185">Reference proteome</keyword>
<evidence type="ECO:0000256" key="2">
    <source>
        <dbReference type="ARBA" id="ARBA00022670"/>
    </source>
</evidence>
<evidence type="ECO:0000256" key="7">
    <source>
        <dbReference type="ARBA" id="ARBA00023157"/>
    </source>
</evidence>
<feature type="region of interest" description="Disordered" evidence="8">
    <location>
        <begin position="962"/>
        <end position="994"/>
    </location>
</feature>
<dbReference type="GO" id="GO:0006508">
    <property type="term" value="P:proteolysis"/>
    <property type="evidence" value="ECO:0007669"/>
    <property type="project" value="UniProtKB-KW"/>
</dbReference>
<dbReference type="PROSITE" id="PS00139">
    <property type="entry name" value="THIOL_PROTEASE_CYS"/>
    <property type="match status" value="2"/>
</dbReference>
<evidence type="ECO:0000256" key="5">
    <source>
        <dbReference type="ARBA" id="ARBA00022807"/>
    </source>
</evidence>
<reference evidence="11" key="1">
    <citation type="journal article" date="2020" name="J Insects Food Feed">
        <title>The yellow mealworm (Tenebrio molitor) genome: a resource for the emerging insects as food and feed industry.</title>
        <authorList>
            <person name="Eriksson T."/>
            <person name="Andere A."/>
            <person name="Kelstrup H."/>
            <person name="Emery V."/>
            <person name="Picard C."/>
        </authorList>
    </citation>
    <scope>NUCLEOTIDE SEQUENCE</scope>
    <source>
        <strain evidence="11">Stoneville</strain>
        <tissue evidence="11">Whole head</tissue>
    </source>
</reference>
<feature type="region of interest" description="Disordered" evidence="8">
    <location>
        <begin position="912"/>
        <end position="933"/>
    </location>
</feature>
<evidence type="ECO:0000256" key="1">
    <source>
        <dbReference type="ARBA" id="ARBA00008455"/>
    </source>
</evidence>
<feature type="domain" description="Peptidase C1A papain C-terminal" evidence="10">
    <location>
        <begin position="82"/>
        <end position="327"/>
    </location>
</feature>
<gene>
    <name evidence="11" type="ORF">GEV33_011310</name>
</gene>
<sequence length="1040" mass="116943">MKITILVVIAISTLSYCWAKTEILSDKFIESINQKGSTWVARRNFPEDTPIEQLRRLNGAREDPNYKSQVKLKVHKVDVSAIPDTFDGRTHWSQCESLKNIRNQGNCGSCWAFAATEVMTDRLCIATNGKVEFMFSPEDLMTCCTACGDGCDGGWPSKSFDYWMSSGIVSGGDYQSQQGCQPYAKSAFDDYITPKCATTCLNTGYKTSYQQDKHFGTQHFRIAQNVQQIQTEIINNGPVSASYTVYEDFYNYDSGVYQHLSGDESGSHAVKILGWGTENGTPYWLVANSWGADWSSLNGFFKILRGLLDGTQTRPKMKIGLLVVATISTLPYCWAKTEILSDKFIESINQKRTTWVARRNFPEDTPIEQLKRLNGALDDLRHKYQVKLKVHRVNVSAIPDTFDGRTYWSQCESLKDIRNQGNCGSCWVFGGVEAITDRICIATGGKVKFQFSAEDVLSCCTDCGDGCDGGYPYSTWTYWINSGIVSGGDYQSQQGCQPYTKSAFVDNTTPECANTCLNTNYTISYQQDKHFGVDHYSIAEDVEQIQTEILTNGPVEASYSVYGDFYSYDSGVYQHVDGKYAGNHAVKILGWGTEDGTPYWLVANSWGGNWGGLDGFFKILRGADHLGIDQDCSTVLKTAPTRKIVILVVATNSTLSYCWTKTEILSDEFIESINQKRTTWVARRNFPEDTPIEQLKRLNKVHDDPHRKTQVKQKAFGPVEAMTDRLCIATEGKVKFQFSAEDVLSCCADCGDGCDGDYPLDAWIYWKNWGIVAGGRVQVPTTDQLSLTTSLQNAPLNTEYTTSYQQDKHFGTNQYSIAEDVQEIQTEILTKGPVEAQYEYIVYGGFYSYRGVYQHVTGTYAGRHAVKILGWGTEDAKIIKNRIKKWQMGAIHTEGPVVVTLHKFHRFTPPHNTKTCVPRKTSPHSEMAEAPGNKYNGCNIEKFPDARDMGARKRGRQVLRPVEKETPQVSLSSIAFQSRRDHRRRDPPPRNRHLIGHLQISHSGPAEVEFESRLTHQTRLVAVVGKSRWKFCAHVDLQEE</sequence>
<keyword evidence="3 9" id="KW-0732">Signal</keyword>
<dbReference type="InterPro" id="IPR000668">
    <property type="entry name" value="Peptidase_C1A_C"/>
</dbReference>
<evidence type="ECO:0000256" key="4">
    <source>
        <dbReference type="ARBA" id="ARBA00022801"/>
    </source>
</evidence>
<name>A0A8J6HBS3_TENMO</name>
<dbReference type="InterPro" id="IPR038765">
    <property type="entry name" value="Papain-like_cys_pep_sf"/>
</dbReference>
<feature type="signal peptide" evidence="9">
    <location>
        <begin position="1"/>
        <end position="19"/>
    </location>
</feature>
<dbReference type="Gene3D" id="3.90.70.10">
    <property type="entry name" value="Cysteine proteinases"/>
    <property type="match status" value="3"/>
</dbReference>
<dbReference type="Proteomes" id="UP000719412">
    <property type="component" value="Unassembled WGS sequence"/>
</dbReference>
<dbReference type="InterPro" id="IPR012599">
    <property type="entry name" value="Propeptide_C1A"/>
</dbReference>
<comment type="caution">
    <text evidence="11">The sequence shown here is derived from an EMBL/GenBank/DDBJ whole genome shotgun (WGS) entry which is preliminary data.</text>
</comment>
<evidence type="ECO:0000256" key="6">
    <source>
        <dbReference type="ARBA" id="ARBA00023145"/>
    </source>
</evidence>
<dbReference type="Pfam" id="PF00112">
    <property type="entry name" value="Peptidase_C1"/>
    <property type="match status" value="3"/>
</dbReference>
<feature type="domain" description="Peptidase C1A papain C-terminal" evidence="10">
    <location>
        <begin position="699"/>
        <end position="900"/>
    </location>
</feature>
<dbReference type="PRINTS" id="PR00705">
    <property type="entry name" value="PAPAIN"/>
</dbReference>
<evidence type="ECO:0000256" key="9">
    <source>
        <dbReference type="SAM" id="SignalP"/>
    </source>
</evidence>